<gene>
    <name evidence="1" type="ORF">HF863_09885</name>
</gene>
<dbReference type="Proteomes" id="UP000563853">
    <property type="component" value="Unassembled WGS sequence"/>
</dbReference>
<sequence length="43" mass="5139">MPIEEINHKIKLLRRLSFGMPNLTNYEETHHSLVEFQAKEKES</sequence>
<reference evidence="1 2" key="1">
    <citation type="submission" date="2020-04" db="EMBL/GenBank/DDBJ databases">
        <authorList>
            <person name="Hitch T.C.A."/>
            <person name="Wylensek D."/>
            <person name="Clavel T."/>
        </authorList>
    </citation>
    <scope>NUCLEOTIDE SEQUENCE [LARGE SCALE GENOMIC DNA]</scope>
    <source>
        <strain evidence="1 2">WCA-389-WT-5H1</strain>
    </source>
</reference>
<evidence type="ECO:0000313" key="2">
    <source>
        <dbReference type="Proteomes" id="UP000563853"/>
    </source>
</evidence>
<protein>
    <submittedName>
        <fullName evidence="1">Transposase</fullName>
    </submittedName>
</protein>
<name>A0A848C3E3_9LACO</name>
<evidence type="ECO:0000313" key="1">
    <source>
        <dbReference type="EMBL" id="NME43064.1"/>
    </source>
</evidence>
<proteinExistence type="predicted"/>
<dbReference type="EMBL" id="JABAFP010000052">
    <property type="protein sequence ID" value="NME43064.1"/>
    <property type="molecule type" value="Genomic_DNA"/>
</dbReference>
<dbReference type="AlphaFoldDB" id="A0A848C3E3"/>
<accession>A0A848C3E3</accession>
<organism evidence="1 2">
    <name type="scientific">Ligilactobacillus agilis</name>
    <dbReference type="NCBI Taxonomy" id="1601"/>
    <lineage>
        <taxon>Bacteria</taxon>
        <taxon>Bacillati</taxon>
        <taxon>Bacillota</taxon>
        <taxon>Bacilli</taxon>
        <taxon>Lactobacillales</taxon>
        <taxon>Lactobacillaceae</taxon>
        <taxon>Ligilactobacillus</taxon>
    </lineage>
</organism>
<comment type="caution">
    <text evidence="1">The sequence shown here is derived from an EMBL/GenBank/DDBJ whole genome shotgun (WGS) entry which is preliminary data.</text>
</comment>